<evidence type="ECO:0000313" key="4">
    <source>
        <dbReference type="Proteomes" id="UP001301769"/>
    </source>
</evidence>
<dbReference type="PANTHER" id="PTHR28003">
    <property type="entry name" value="NUCLEOPORIN POM34"/>
    <property type="match status" value="1"/>
</dbReference>
<keyword evidence="2" id="KW-0812">Transmembrane</keyword>
<comment type="caution">
    <text evidence="3">The sequence shown here is derived from an EMBL/GenBank/DDBJ whole genome shotgun (WGS) entry which is preliminary data.</text>
</comment>
<dbReference type="GO" id="GO:0030474">
    <property type="term" value="P:spindle pole body duplication"/>
    <property type="evidence" value="ECO:0007669"/>
    <property type="project" value="TreeGrafter"/>
</dbReference>
<dbReference type="GO" id="GO:0005640">
    <property type="term" value="C:nuclear outer membrane"/>
    <property type="evidence" value="ECO:0007669"/>
    <property type="project" value="TreeGrafter"/>
</dbReference>
<dbReference type="EMBL" id="MU858048">
    <property type="protein sequence ID" value="KAK4219324.1"/>
    <property type="molecule type" value="Genomic_DNA"/>
</dbReference>
<dbReference type="GO" id="GO:0070762">
    <property type="term" value="C:nuclear pore transmembrane ring"/>
    <property type="evidence" value="ECO:0007669"/>
    <property type="project" value="TreeGrafter"/>
</dbReference>
<reference evidence="3" key="1">
    <citation type="journal article" date="2023" name="Mol. Phylogenet. Evol.">
        <title>Genome-scale phylogeny and comparative genomics of the fungal order Sordariales.</title>
        <authorList>
            <person name="Hensen N."/>
            <person name="Bonometti L."/>
            <person name="Westerberg I."/>
            <person name="Brannstrom I.O."/>
            <person name="Guillou S."/>
            <person name="Cros-Aarteil S."/>
            <person name="Calhoun S."/>
            <person name="Haridas S."/>
            <person name="Kuo A."/>
            <person name="Mondo S."/>
            <person name="Pangilinan J."/>
            <person name="Riley R."/>
            <person name="LaButti K."/>
            <person name="Andreopoulos B."/>
            <person name="Lipzen A."/>
            <person name="Chen C."/>
            <person name="Yan M."/>
            <person name="Daum C."/>
            <person name="Ng V."/>
            <person name="Clum A."/>
            <person name="Steindorff A."/>
            <person name="Ohm R.A."/>
            <person name="Martin F."/>
            <person name="Silar P."/>
            <person name="Natvig D.O."/>
            <person name="Lalanne C."/>
            <person name="Gautier V."/>
            <person name="Ament-Velasquez S.L."/>
            <person name="Kruys A."/>
            <person name="Hutchinson M.I."/>
            <person name="Powell A.J."/>
            <person name="Barry K."/>
            <person name="Miller A.N."/>
            <person name="Grigoriev I.V."/>
            <person name="Debuchy R."/>
            <person name="Gladieux P."/>
            <person name="Hiltunen Thoren M."/>
            <person name="Johannesson H."/>
        </authorList>
    </citation>
    <scope>NUCLEOTIDE SEQUENCE</scope>
    <source>
        <strain evidence="3">PSN293</strain>
    </source>
</reference>
<keyword evidence="4" id="KW-1185">Reference proteome</keyword>
<evidence type="ECO:0000256" key="1">
    <source>
        <dbReference type="SAM" id="MobiDB-lite"/>
    </source>
</evidence>
<sequence>MSSTSLAPSGQARSLATPVKQTPPPVRESPGNWKHPRLAEITRRQSKTTFNEKNIRQIVYNIGALGVIAVLRRAILPIWTTILASLGLKEYNSWLFTLLFVFPLFNIGVALLPLIRPSDDLSDIPLTPSQRKLLGLPPSSNPVTPGSAISTPPRYTRTPSIGGSPASLRSHMSSPSASGQGGGQRSSNSPYSPAASASSPLFHKVVGQGGQRRSSFGQSTSSSFGTSTGLGASSFGQSTSSFSTSTGLGASSFGGASTSTAAGGLLGASSTSTSLYGPGESLGPGTPTPATGKRSSVSLNNKWLYERGRRASSNSFLGQSFGA</sequence>
<feature type="transmembrane region" description="Helical" evidence="2">
    <location>
        <begin position="94"/>
        <end position="115"/>
    </location>
</feature>
<dbReference type="GO" id="GO:0006606">
    <property type="term" value="P:protein import into nucleus"/>
    <property type="evidence" value="ECO:0007669"/>
    <property type="project" value="TreeGrafter"/>
</dbReference>
<dbReference type="InterPro" id="IPR012578">
    <property type="entry name" value="Nucl_pore_cmplx"/>
</dbReference>
<gene>
    <name evidence="3" type="ORF">QBC37DRAFT_477859</name>
</gene>
<dbReference type="Proteomes" id="UP001301769">
    <property type="component" value="Unassembled WGS sequence"/>
</dbReference>
<feature type="region of interest" description="Disordered" evidence="1">
    <location>
        <begin position="1"/>
        <end position="35"/>
    </location>
</feature>
<organism evidence="3 4">
    <name type="scientific">Rhypophila decipiens</name>
    <dbReference type="NCBI Taxonomy" id="261697"/>
    <lineage>
        <taxon>Eukaryota</taxon>
        <taxon>Fungi</taxon>
        <taxon>Dikarya</taxon>
        <taxon>Ascomycota</taxon>
        <taxon>Pezizomycotina</taxon>
        <taxon>Sordariomycetes</taxon>
        <taxon>Sordariomycetidae</taxon>
        <taxon>Sordariales</taxon>
        <taxon>Naviculisporaceae</taxon>
        <taxon>Rhypophila</taxon>
    </lineage>
</organism>
<feature type="compositionally biased region" description="Polar residues" evidence="1">
    <location>
        <begin position="141"/>
        <end position="150"/>
    </location>
</feature>
<feature type="compositionally biased region" description="Low complexity" evidence="1">
    <location>
        <begin position="211"/>
        <end position="227"/>
    </location>
</feature>
<dbReference type="AlphaFoldDB" id="A0AAN7BD13"/>
<accession>A0AAN7BD13</accession>
<protein>
    <submittedName>
        <fullName evidence="3">Nuclear pore complex component-domain-containing protein</fullName>
    </submittedName>
</protein>
<evidence type="ECO:0000256" key="2">
    <source>
        <dbReference type="SAM" id="Phobius"/>
    </source>
</evidence>
<feature type="compositionally biased region" description="Polar residues" evidence="1">
    <location>
        <begin position="1"/>
        <end position="14"/>
    </location>
</feature>
<keyword evidence="2" id="KW-0472">Membrane</keyword>
<proteinExistence type="predicted"/>
<evidence type="ECO:0000313" key="3">
    <source>
        <dbReference type="EMBL" id="KAK4219324.1"/>
    </source>
</evidence>
<feature type="region of interest" description="Disordered" evidence="1">
    <location>
        <begin position="131"/>
        <end position="227"/>
    </location>
</feature>
<reference evidence="3" key="2">
    <citation type="submission" date="2023-05" db="EMBL/GenBank/DDBJ databases">
        <authorList>
            <consortium name="Lawrence Berkeley National Laboratory"/>
            <person name="Steindorff A."/>
            <person name="Hensen N."/>
            <person name="Bonometti L."/>
            <person name="Westerberg I."/>
            <person name="Brannstrom I.O."/>
            <person name="Guillou S."/>
            <person name="Cros-Aarteil S."/>
            <person name="Calhoun S."/>
            <person name="Haridas S."/>
            <person name="Kuo A."/>
            <person name="Mondo S."/>
            <person name="Pangilinan J."/>
            <person name="Riley R."/>
            <person name="Labutti K."/>
            <person name="Andreopoulos B."/>
            <person name="Lipzen A."/>
            <person name="Chen C."/>
            <person name="Yanf M."/>
            <person name="Daum C."/>
            <person name="Ng V."/>
            <person name="Clum A."/>
            <person name="Ohm R."/>
            <person name="Martin F."/>
            <person name="Silar P."/>
            <person name="Natvig D."/>
            <person name="Lalanne C."/>
            <person name="Gautier V."/>
            <person name="Ament-Velasquez S.L."/>
            <person name="Kruys A."/>
            <person name="Hutchinson M.I."/>
            <person name="Powell A.J."/>
            <person name="Barry K."/>
            <person name="Miller A.N."/>
            <person name="Grigoriev I.V."/>
            <person name="Debuchy R."/>
            <person name="Gladieux P."/>
            <person name="Thoren M.H."/>
            <person name="Johannesson H."/>
        </authorList>
    </citation>
    <scope>NUCLEOTIDE SEQUENCE</scope>
    <source>
        <strain evidence="3">PSN293</strain>
    </source>
</reference>
<name>A0AAN7BD13_9PEZI</name>
<feature type="compositionally biased region" description="Low complexity" evidence="1">
    <location>
        <begin position="185"/>
        <end position="200"/>
    </location>
</feature>
<dbReference type="PANTHER" id="PTHR28003:SF1">
    <property type="entry name" value="NUCLEOPORIN POM34"/>
    <property type="match status" value="1"/>
</dbReference>
<feature type="region of interest" description="Disordered" evidence="1">
    <location>
        <begin position="276"/>
        <end position="298"/>
    </location>
</feature>
<feature type="transmembrane region" description="Helical" evidence="2">
    <location>
        <begin position="58"/>
        <end position="82"/>
    </location>
</feature>
<keyword evidence="2" id="KW-1133">Transmembrane helix</keyword>
<dbReference type="Pfam" id="PF08058">
    <property type="entry name" value="NPCC"/>
    <property type="match status" value="1"/>
</dbReference>